<dbReference type="SUPFAM" id="SSF52200">
    <property type="entry name" value="Toll/Interleukin receptor TIR domain"/>
    <property type="match status" value="1"/>
</dbReference>
<evidence type="ECO:0000256" key="1">
    <source>
        <dbReference type="SAM" id="MobiDB-lite"/>
    </source>
</evidence>
<feature type="region of interest" description="Disordered" evidence="1">
    <location>
        <begin position="154"/>
        <end position="209"/>
    </location>
</feature>
<dbReference type="EMBL" id="JBIAJP010000003">
    <property type="protein sequence ID" value="MFF0004851.1"/>
    <property type="molecule type" value="Genomic_DNA"/>
</dbReference>
<dbReference type="InterPro" id="IPR000157">
    <property type="entry name" value="TIR_dom"/>
</dbReference>
<proteinExistence type="predicted"/>
<dbReference type="Gene3D" id="3.40.50.10140">
    <property type="entry name" value="Toll/interleukin-1 receptor homology (TIR) domain"/>
    <property type="match status" value="1"/>
</dbReference>
<feature type="domain" description="TIR" evidence="2">
    <location>
        <begin position="5"/>
        <end position="115"/>
    </location>
</feature>
<reference evidence="3 4" key="1">
    <citation type="submission" date="2024-10" db="EMBL/GenBank/DDBJ databases">
        <title>The Natural Products Discovery Center: Release of the First 8490 Sequenced Strains for Exploring Actinobacteria Biosynthetic Diversity.</title>
        <authorList>
            <person name="Kalkreuter E."/>
            <person name="Kautsar S.A."/>
            <person name="Yang D."/>
            <person name="Bader C.D."/>
            <person name="Teijaro C.N."/>
            <person name="Fluegel L."/>
            <person name="Davis C.M."/>
            <person name="Simpson J.R."/>
            <person name="Lauterbach L."/>
            <person name="Steele A.D."/>
            <person name="Gui C."/>
            <person name="Meng S."/>
            <person name="Li G."/>
            <person name="Viehrig K."/>
            <person name="Ye F."/>
            <person name="Su P."/>
            <person name="Kiefer A.F."/>
            <person name="Nichols A."/>
            <person name="Cepeda A.J."/>
            <person name="Yan W."/>
            <person name="Fan B."/>
            <person name="Jiang Y."/>
            <person name="Adhikari A."/>
            <person name="Zheng C.-J."/>
            <person name="Schuster L."/>
            <person name="Cowan T.M."/>
            <person name="Smanski M.J."/>
            <person name="Chevrette M.G."/>
            <person name="De Carvalho L.P.S."/>
            <person name="Shen B."/>
        </authorList>
    </citation>
    <scope>NUCLEOTIDE SEQUENCE [LARGE SCALE GENOMIC DNA]</scope>
    <source>
        <strain evidence="3 4">NPDC005497</strain>
    </source>
</reference>
<organism evidence="3 4">
    <name type="scientific">Streptomyces tibetensis</name>
    <dbReference type="NCBI Taxonomy" id="2382123"/>
    <lineage>
        <taxon>Bacteria</taxon>
        <taxon>Bacillati</taxon>
        <taxon>Actinomycetota</taxon>
        <taxon>Actinomycetes</taxon>
        <taxon>Kitasatosporales</taxon>
        <taxon>Streptomycetaceae</taxon>
        <taxon>Streptomyces</taxon>
    </lineage>
</organism>
<dbReference type="Proteomes" id="UP001601422">
    <property type="component" value="Unassembled WGS sequence"/>
</dbReference>
<evidence type="ECO:0000313" key="3">
    <source>
        <dbReference type="EMBL" id="MFF0004851.1"/>
    </source>
</evidence>
<accession>A0ABW6MUZ7</accession>
<keyword evidence="4" id="KW-1185">Reference proteome</keyword>
<feature type="compositionally biased region" description="Polar residues" evidence="1">
    <location>
        <begin position="185"/>
        <end position="196"/>
    </location>
</feature>
<sequence length="209" mass="23735">MAPRIFVNFRRADTGPTGPHLDTALRREFGEQEVFRDQRSIRKGAHFPDEILRALRKCDLLLAVMGQGWASVTDDEGSRCIDDPEDWVRKEIALALSWGIKVLPVRVDGADLPDAAELPDDIRKLSSHQGEIFRPHQEHIDFPQLFEAVHKAVPDLSRRRPRRPRGDSGGATNHIENFHHGSATFFGTDNTANTYNDPEDYDRNAHEHD</sequence>
<keyword evidence="3" id="KW-0675">Receptor</keyword>
<gene>
    <name evidence="3" type="ORF">ACFYQT_15645</name>
</gene>
<dbReference type="RefSeq" id="WP_361938327.1">
    <property type="nucleotide sequence ID" value="NZ_JBEXWI010000002.1"/>
</dbReference>
<dbReference type="InterPro" id="IPR035897">
    <property type="entry name" value="Toll_tir_struct_dom_sf"/>
</dbReference>
<dbReference type="Pfam" id="PF13676">
    <property type="entry name" value="TIR_2"/>
    <property type="match status" value="1"/>
</dbReference>
<protein>
    <submittedName>
        <fullName evidence="3">Toll/interleukin-1 receptor domain-containing protein</fullName>
    </submittedName>
</protein>
<name>A0ABW6MUZ7_9ACTN</name>
<evidence type="ECO:0000259" key="2">
    <source>
        <dbReference type="Pfam" id="PF13676"/>
    </source>
</evidence>
<comment type="caution">
    <text evidence="3">The sequence shown here is derived from an EMBL/GenBank/DDBJ whole genome shotgun (WGS) entry which is preliminary data.</text>
</comment>
<evidence type="ECO:0000313" key="4">
    <source>
        <dbReference type="Proteomes" id="UP001601422"/>
    </source>
</evidence>